<proteinExistence type="predicted"/>
<protein>
    <submittedName>
        <fullName evidence="2">Uncharacterized protein</fullName>
    </submittedName>
</protein>
<keyword evidence="1" id="KW-0812">Transmembrane</keyword>
<keyword evidence="1" id="KW-0472">Membrane</keyword>
<sequence>MAKLNKFSVYTLPGFLFSMSAALWLELVSSGWTQIIHLLVLLHFGMRVSLFKWTWWPMKQPGTVWLSLNQNACPRRGGICKSC</sequence>
<dbReference type="EMBL" id="CP035299">
    <property type="protein sequence ID" value="QAU53398.1"/>
    <property type="molecule type" value="Genomic_DNA"/>
</dbReference>
<name>A0A410WBQ5_9CORY</name>
<keyword evidence="3" id="KW-1185">Reference proteome</keyword>
<evidence type="ECO:0000313" key="3">
    <source>
        <dbReference type="Proteomes" id="UP000288929"/>
    </source>
</evidence>
<dbReference type="AlphaFoldDB" id="A0A410WBQ5"/>
<dbReference type="Proteomes" id="UP000288929">
    <property type="component" value="Chromosome"/>
</dbReference>
<feature type="transmembrane region" description="Helical" evidence="1">
    <location>
        <begin position="31"/>
        <end position="50"/>
    </location>
</feature>
<accession>A0A410WBQ5</accession>
<reference evidence="2 3" key="1">
    <citation type="submission" date="2019-01" db="EMBL/GenBank/DDBJ databases">
        <authorList>
            <person name="Ruckert C."/>
            <person name="Busche T."/>
            <person name="Kalinowski J."/>
        </authorList>
    </citation>
    <scope>NUCLEOTIDE SEQUENCE [LARGE SCALE GENOMIC DNA]</scope>
    <source>
        <strain evidence="2 3">136/3</strain>
    </source>
</reference>
<evidence type="ECO:0000256" key="1">
    <source>
        <dbReference type="SAM" id="Phobius"/>
    </source>
</evidence>
<evidence type="ECO:0000313" key="2">
    <source>
        <dbReference type="EMBL" id="QAU53398.1"/>
    </source>
</evidence>
<organism evidence="2 3">
    <name type="scientific">Corynebacterium pelargi</name>
    <dbReference type="NCBI Taxonomy" id="1471400"/>
    <lineage>
        <taxon>Bacteria</taxon>
        <taxon>Bacillati</taxon>
        <taxon>Actinomycetota</taxon>
        <taxon>Actinomycetes</taxon>
        <taxon>Mycobacteriales</taxon>
        <taxon>Corynebacteriaceae</taxon>
        <taxon>Corynebacterium</taxon>
    </lineage>
</organism>
<dbReference type="KEGG" id="cpeg:CPELA_10780"/>
<keyword evidence="1" id="KW-1133">Transmembrane helix</keyword>
<gene>
    <name evidence="2" type="ORF">CPELA_10780</name>
</gene>
<feature type="transmembrane region" description="Helical" evidence="1">
    <location>
        <begin position="7"/>
        <end position="25"/>
    </location>
</feature>